<dbReference type="Proteomes" id="UP000196694">
    <property type="component" value="Unassembled WGS sequence"/>
</dbReference>
<reference evidence="3 5" key="1">
    <citation type="submission" date="2015-10" db="EMBL/GenBank/DDBJ databases">
        <title>Complete genome sequence of hyperthermophilic archaeon Pyrodictium delaneyi Su06.</title>
        <authorList>
            <person name="Jung J.-H."/>
            <person name="Lin J."/>
            <person name="Holden J.F."/>
            <person name="Park C.-S."/>
        </authorList>
    </citation>
    <scope>NUCLEOTIDE SEQUENCE [LARGE SCALE GENOMIC DNA]</scope>
    <source>
        <strain evidence="3 5">Su06</strain>
    </source>
</reference>
<sequence length="279" mass="30931">MTIETIFYVAHVVFRPLRRVRLTAWSGVYAGRTVYESLNRAGIVLDKGGLFRVSPIYPQGSTAPVGGYLAPGEPYWFRAVFWGSPGIATAQQLATGFMAGLGLWTQELQVEELRIEEKRLKLPHPDTQGEGEPIAALIEVRHGPTFYRFHGAVVAYPSPWRLVASIARRLSTATGIDYRPLARRLQPCLELAVDRTRRIRIRISHGAEPPVFHGQAAYHAACPRALAEALHQLLEAGLYTGAGASPGLGLGEIHQVKIEKPRHRIPPPLEPWIEEKESN</sequence>
<evidence type="ECO:0000313" key="3">
    <source>
        <dbReference type="EMBL" id="ALL00349.1"/>
    </source>
</evidence>
<dbReference type="Gene3D" id="3.30.70.1900">
    <property type="match status" value="1"/>
</dbReference>
<dbReference type="RefSeq" id="WP_055407598.1">
    <property type="nucleotide sequence ID" value="NZ_CP013011.1"/>
</dbReference>
<gene>
    <name evidence="4" type="ORF">Pdsh_08025</name>
    <name evidence="3" type="ORF">Pyrde_0299</name>
</gene>
<dbReference type="GeneID" id="26098621"/>
<evidence type="ECO:0000256" key="1">
    <source>
        <dbReference type="SAM" id="MobiDB-lite"/>
    </source>
</evidence>
<dbReference type="Pfam" id="PF10040">
    <property type="entry name" value="CRISPR_Cas6"/>
    <property type="match status" value="1"/>
</dbReference>
<dbReference type="Proteomes" id="UP000058613">
    <property type="component" value="Chromosome"/>
</dbReference>
<accession>A0A0P0N1C9</accession>
<evidence type="ECO:0000259" key="2">
    <source>
        <dbReference type="Pfam" id="PF10040"/>
    </source>
</evidence>
<dbReference type="STRING" id="1273541.Pyrde_0299"/>
<name>A0A0P0N1C9_9CREN</name>
<evidence type="ECO:0000313" key="4">
    <source>
        <dbReference type="EMBL" id="OWJ54405.1"/>
    </source>
</evidence>
<organism evidence="3 5">
    <name type="scientific">Pyrodictium delaneyi</name>
    <dbReference type="NCBI Taxonomy" id="1273541"/>
    <lineage>
        <taxon>Archaea</taxon>
        <taxon>Thermoproteota</taxon>
        <taxon>Thermoprotei</taxon>
        <taxon>Desulfurococcales</taxon>
        <taxon>Pyrodictiaceae</taxon>
        <taxon>Pyrodictium</taxon>
    </lineage>
</organism>
<feature type="region of interest" description="Disordered" evidence="1">
    <location>
        <begin position="259"/>
        <end position="279"/>
    </location>
</feature>
<dbReference type="OrthoDB" id="21415at2157"/>
<dbReference type="AlphaFoldDB" id="A0A0P0N1C9"/>
<keyword evidence="6" id="KW-1185">Reference proteome</keyword>
<proteinExistence type="predicted"/>
<protein>
    <recommendedName>
        <fullName evidence="2">CRISPR-associated protein Cas6 C-terminal domain-containing protein</fullName>
    </recommendedName>
</protein>
<dbReference type="InterPro" id="IPR019267">
    <property type="entry name" value="CRISPR-assoc_Cas6_C"/>
</dbReference>
<evidence type="ECO:0000313" key="5">
    <source>
        <dbReference type="Proteomes" id="UP000058613"/>
    </source>
</evidence>
<dbReference type="KEGG" id="pdl:Pyrde_0299"/>
<feature type="domain" description="CRISPR-associated protein Cas6 C-terminal" evidence="2">
    <location>
        <begin position="143"/>
        <end position="253"/>
    </location>
</feature>
<evidence type="ECO:0000313" key="6">
    <source>
        <dbReference type="Proteomes" id="UP000196694"/>
    </source>
</evidence>
<reference evidence="4 6" key="2">
    <citation type="submission" date="2017-05" db="EMBL/GenBank/DDBJ databases">
        <title>The draft genome of the hyperthermophilic archaeon 'Pyrodictium delaneyi strain Hulk', an iron and nitrate reducer, reveals the capacity for sulfate reduction.</title>
        <authorList>
            <person name="Demey L.M."/>
            <person name="Miller C."/>
            <person name="Manzella M."/>
            <person name="Reguera G."/>
            <person name="Kashefi K."/>
        </authorList>
    </citation>
    <scope>NUCLEOTIDE SEQUENCE [LARGE SCALE GENOMIC DNA]</scope>
    <source>
        <strain evidence="4 6">Hulk</strain>
    </source>
</reference>
<dbReference type="EMBL" id="NCQP01000006">
    <property type="protein sequence ID" value="OWJ54405.1"/>
    <property type="molecule type" value="Genomic_DNA"/>
</dbReference>
<dbReference type="EMBL" id="CP013011">
    <property type="protein sequence ID" value="ALL00349.1"/>
    <property type="molecule type" value="Genomic_DNA"/>
</dbReference>